<dbReference type="SUPFAM" id="SSF103473">
    <property type="entry name" value="MFS general substrate transporter"/>
    <property type="match status" value="1"/>
</dbReference>
<evidence type="ECO:0000313" key="3">
    <source>
        <dbReference type="EMBL" id="EWY37156.1"/>
    </source>
</evidence>
<accession>W9GX22</accession>
<keyword evidence="2" id="KW-0812">Transmembrane</keyword>
<evidence type="ECO:0000313" key="4">
    <source>
        <dbReference type="Proteomes" id="UP000019486"/>
    </source>
</evidence>
<evidence type="ECO:0000256" key="1">
    <source>
        <dbReference type="SAM" id="MobiDB-lite"/>
    </source>
</evidence>
<keyword evidence="2" id="KW-1133">Transmembrane helix</keyword>
<keyword evidence="4" id="KW-1185">Reference proteome</keyword>
<evidence type="ECO:0008006" key="5">
    <source>
        <dbReference type="Google" id="ProtNLM"/>
    </source>
</evidence>
<dbReference type="Proteomes" id="UP000019486">
    <property type="component" value="Unassembled WGS sequence"/>
</dbReference>
<dbReference type="AlphaFoldDB" id="W9GX22"/>
<dbReference type="InterPro" id="IPR036259">
    <property type="entry name" value="MFS_trans_sf"/>
</dbReference>
<feature type="transmembrane region" description="Helical" evidence="2">
    <location>
        <begin position="168"/>
        <end position="186"/>
    </location>
</feature>
<feature type="transmembrane region" description="Helical" evidence="2">
    <location>
        <begin position="127"/>
        <end position="148"/>
    </location>
</feature>
<dbReference type="Gene3D" id="1.20.1250.20">
    <property type="entry name" value="MFS general substrate transporter like domains"/>
    <property type="match status" value="1"/>
</dbReference>
<dbReference type="STRING" id="1385369.N825_21450"/>
<dbReference type="PATRIC" id="fig|1385369.3.peg.5832"/>
<gene>
    <name evidence="3" type="ORF">N825_21450</name>
</gene>
<sequence>MEFQVFVRMPGGPDERRIQPAGEQARPQAHGLVLQRLDDDLRPAFPEIVERQGQRPSRGAVDRAAKPSAWASGTRVSSSRDAPSLVKATFRVVRVFSRVPKSSSRKRMCRPSAAGNMSRRRAARPKCGSSAAAAGIATINSIGNPGGFVGPSMIGWIKDTTGSFEGGLFFVAGLLVLSAVLTLPLARDQRDRDKLATPNTVGQH</sequence>
<comment type="caution">
    <text evidence="3">The sequence shown here is derived from an EMBL/GenBank/DDBJ whole genome shotgun (WGS) entry which is preliminary data.</text>
</comment>
<protein>
    <recommendedName>
        <fullName evidence="5">Major facilitator superfamily (MFS) profile domain-containing protein</fullName>
    </recommendedName>
</protein>
<name>W9GX22_9PROT</name>
<feature type="region of interest" description="Disordered" evidence="1">
    <location>
        <begin position="51"/>
        <end position="77"/>
    </location>
</feature>
<proteinExistence type="predicted"/>
<evidence type="ECO:0000256" key="2">
    <source>
        <dbReference type="SAM" id="Phobius"/>
    </source>
</evidence>
<dbReference type="EMBL" id="AVFL01000030">
    <property type="protein sequence ID" value="EWY37156.1"/>
    <property type="molecule type" value="Genomic_DNA"/>
</dbReference>
<feature type="region of interest" description="Disordered" evidence="1">
    <location>
        <begin position="104"/>
        <end position="125"/>
    </location>
</feature>
<keyword evidence="2" id="KW-0472">Membrane</keyword>
<reference evidence="3 4" key="1">
    <citation type="submission" date="2013-08" db="EMBL/GenBank/DDBJ databases">
        <title>The genome sequence of Skermanella stibiiresistens.</title>
        <authorList>
            <person name="Zhu W."/>
            <person name="Wang G."/>
        </authorList>
    </citation>
    <scope>NUCLEOTIDE SEQUENCE [LARGE SCALE GENOMIC DNA]</scope>
    <source>
        <strain evidence="3 4">SB22</strain>
    </source>
</reference>
<organism evidence="3 4">
    <name type="scientific">Skermanella stibiiresistens SB22</name>
    <dbReference type="NCBI Taxonomy" id="1385369"/>
    <lineage>
        <taxon>Bacteria</taxon>
        <taxon>Pseudomonadati</taxon>
        <taxon>Pseudomonadota</taxon>
        <taxon>Alphaproteobacteria</taxon>
        <taxon>Rhodospirillales</taxon>
        <taxon>Azospirillaceae</taxon>
        <taxon>Skermanella</taxon>
    </lineage>
</organism>